<comment type="similarity">
    <text evidence="3 11">Belongs to the carbohydrate kinase PfkB family.</text>
</comment>
<evidence type="ECO:0000256" key="9">
    <source>
        <dbReference type="ARBA" id="ARBA00022840"/>
    </source>
</evidence>
<comment type="caution">
    <text evidence="13">The sequence shown here is derived from an EMBL/GenBank/DDBJ whole genome shotgun (WGS) entry which is preliminary data.</text>
</comment>
<dbReference type="Pfam" id="PF00294">
    <property type="entry name" value="PfkB"/>
    <property type="match status" value="1"/>
</dbReference>
<keyword evidence="11" id="KW-0460">Magnesium</keyword>
<accession>A0AAV7ZLC3</accession>
<dbReference type="AlphaFoldDB" id="A0AAV7ZLC3"/>
<keyword evidence="8 11" id="KW-0418">Kinase</keyword>
<evidence type="ECO:0000259" key="12">
    <source>
        <dbReference type="Pfam" id="PF00294"/>
    </source>
</evidence>
<name>A0AAV7ZLC3_9EUKA</name>
<dbReference type="PANTHER" id="PTHR45769:SF3">
    <property type="entry name" value="ADENOSINE KINASE"/>
    <property type="match status" value="1"/>
</dbReference>
<evidence type="ECO:0000256" key="3">
    <source>
        <dbReference type="ARBA" id="ARBA00010688"/>
    </source>
</evidence>
<dbReference type="GO" id="GO:0004001">
    <property type="term" value="F:adenosine kinase activity"/>
    <property type="evidence" value="ECO:0007669"/>
    <property type="project" value="UniProtKB-UniRule"/>
</dbReference>
<dbReference type="InterPro" id="IPR029056">
    <property type="entry name" value="Ribokinase-like"/>
</dbReference>
<evidence type="ECO:0000256" key="6">
    <source>
        <dbReference type="ARBA" id="ARBA00022726"/>
    </source>
</evidence>
<dbReference type="SUPFAM" id="SSF53613">
    <property type="entry name" value="Ribokinase-like"/>
    <property type="match status" value="1"/>
</dbReference>
<dbReference type="GO" id="GO:0044209">
    <property type="term" value="P:AMP salvage"/>
    <property type="evidence" value="ECO:0007669"/>
    <property type="project" value="UniProtKB-UniRule"/>
</dbReference>
<dbReference type="GO" id="GO:0005634">
    <property type="term" value="C:nucleus"/>
    <property type="evidence" value="ECO:0007669"/>
    <property type="project" value="TreeGrafter"/>
</dbReference>
<keyword evidence="5 11" id="KW-0808">Transferase</keyword>
<keyword evidence="6 11" id="KW-0660">Purine salvage</keyword>
<dbReference type="PANTHER" id="PTHR45769">
    <property type="entry name" value="ADENOSINE KINASE"/>
    <property type="match status" value="1"/>
</dbReference>
<comment type="pathway">
    <text evidence="2 11">Purine metabolism; AMP biosynthesis via salvage pathway; AMP from adenosine: step 1/1.</text>
</comment>
<dbReference type="Gene3D" id="3.30.1110.10">
    <property type="match status" value="1"/>
</dbReference>
<dbReference type="Gene3D" id="3.40.1190.20">
    <property type="match status" value="1"/>
</dbReference>
<comment type="cofactor">
    <cofactor evidence="1 11">
        <name>Mg(2+)</name>
        <dbReference type="ChEBI" id="CHEBI:18420"/>
    </cofactor>
</comment>
<evidence type="ECO:0000256" key="7">
    <source>
        <dbReference type="ARBA" id="ARBA00022741"/>
    </source>
</evidence>
<evidence type="ECO:0000256" key="8">
    <source>
        <dbReference type="ARBA" id="ARBA00022777"/>
    </source>
</evidence>
<dbReference type="InterPro" id="IPR011611">
    <property type="entry name" value="PfkB_dom"/>
</dbReference>
<evidence type="ECO:0000256" key="2">
    <source>
        <dbReference type="ARBA" id="ARBA00004801"/>
    </source>
</evidence>
<dbReference type="PRINTS" id="PR00989">
    <property type="entry name" value="ADENOKINASE"/>
</dbReference>
<evidence type="ECO:0000313" key="14">
    <source>
        <dbReference type="Proteomes" id="UP001146793"/>
    </source>
</evidence>
<sequence length="391" mass="43228">MIATLKSSTLFSNSLFPISLFPIFDLVGFGTPLVDIIVPVSHNFLRKHSIPEDENLLITEPLTRYLDALKVENVKFEYRAGGGTTNTLRICQWLLGGSGSVVDVGSIGKDANGELLLKELEKKGIVAQYSRVSDFQTGSCLVLVTGKTRTTIAHLGASQYCPEHFLQNEILKNSLSNAKIMYLSSYYVNTLKDKTSQLLNLVPKETTIALNLSASYLWQSSYSEILKTCLYNSDLIFGNVGEAKSVYSLLNKGTEFSDNQNKNDKSHSISEIKEISKNIFHKILNKTHFEKAKILTITDGVNPTIISSYSPGDGIKQEIFDVVPCKKEEFVDSNGAGDAFVAGFLSQLIKYKNENRNVNLNKCLKAGHWAAKYIVTQIGCNLIGDPKFVLS</sequence>
<dbReference type="GO" id="GO:0005829">
    <property type="term" value="C:cytosol"/>
    <property type="evidence" value="ECO:0007669"/>
    <property type="project" value="TreeGrafter"/>
</dbReference>
<dbReference type="EC" id="2.7.1.20" evidence="4 11"/>
<dbReference type="GO" id="GO:0005524">
    <property type="term" value="F:ATP binding"/>
    <property type="evidence" value="ECO:0007669"/>
    <property type="project" value="UniProtKB-UniRule"/>
</dbReference>
<evidence type="ECO:0000256" key="4">
    <source>
        <dbReference type="ARBA" id="ARBA00012119"/>
    </source>
</evidence>
<protein>
    <recommendedName>
        <fullName evidence="4 11">Adenosine kinase</fullName>
        <shortName evidence="11">AK</shortName>
        <ecNumber evidence="4 11">2.7.1.20</ecNumber>
    </recommendedName>
    <alternativeName>
        <fullName evidence="11">Adenosine 5'-phosphotransferase</fullName>
    </alternativeName>
</protein>
<comment type="catalytic activity">
    <reaction evidence="11">
        <text>adenosine + ATP = AMP + ADP + H(+)</text>
        <dbReference type="Rhea" id="RHEA:20824"/>
        <dbReference type="ChEBI" id="CHEBI:15378"/>
        <dbReference type="ChEBI" id="CHEBI:16335"/>
        <dbReference type="ChEBI" id="CHEBI:30616"/>
        <dbReference type="ChEBI" id="CHEBI:456215"/>
        <dbReference type="ChEBI" id="CHEBI:456216"/>
        <dbReference type="EC" id="2.7.1.20"/>
    </reaction>
</comment>
<reference evidence="13" key="1">
    <citation type="submission" date="2022-08" db="EMBL/GenBank/DDBJ databases">
        <title>Novel sulphate-reducing endosymbionts in the free-living metamonad Anaeramoeba.</title>
        <authorList>
            <person name="Jerlstrom-Hultqvist J."/>
            <person name="Cepicka I."/>
            <person name="Gallot-Lavallee L."/>
            <person name="Salas-Leiva D."/>
            <person name="Curtis B.A."/>
            <person name="Zahonova K."/>
            <person name="Pipaliya S."/>
            <person name="Dacks J."/>
            <person name="Roger A.J."/>
        </authorList>
    </citation>
    <scope>NUCLEOTIDE SEQUENCE</scope>
    <source>
        <strain evidence="13">Busselton2</strain>
    </source>
</reference>
<dbReference type="PROSITE" id="PS00584">
    <property type="entry name" value="PFKB_KINASES_2"/>
    <property type="match status" value="1"/>
</dbReference>
<dbReference type="InterPro" id="IPR001805">
    <property type="entry name" value="Adenokinase"/>
</dbReference>
<organism evidence="13 14">
    <name type="scientific">Anaeramoeba flamelloides</name>
    <dbReference type="NCBI Taxonomy" id="1746091"/>
    <lineage>
        <taxon>Eukaryota</taxon>
        <taxon>Metamonada</taxon>
        <taxon>Anaeramoebidae</taxon>
        <taxon>Anaeramoeba</taxon>
    </lineage>
</organism>
<feature type="domain" description="Carbohydrate kinase PfkB" evidence="12">
    <location>
        <begin position="69"/>
        <end position="382"/>
    </location>
</feature>
<dbReference type="GO" id="GO:0006166">
    <property type="term" value="P:purine ribonucleoside salvage"/>
    <property type="evidence" value="ECO:0007669"/>
    <property type="project" value="UniProtKB-KW"/>
</dbReference>
<keyword evidence="9 11" id="KW-0067">ATP-binding</keyword>
<dbReference type="CDD" id="cd01168">
    <property type="entry name" value="adenosine_kinase"/>
    <property type="match status" value="1"/>
</dbReference>
<dbReference type="EMBL" id="JANTQA010000029">
    <property type="protein sequence ID" value="KAJ3441105.1"/>
    <property type="molecule type" value="Genomic_DNA"/>
</dbReference>
<feature type="active site" description="Proton acceptor" evidence="10">
    <location>
        <position position="338"/>
    </location>
</feature>
<evidence type="ECO:0000256" key="11">
    <source>
        <dbReference type="RuleBase" id="RU368116"/>
    </source>
</evidence>
<evidence type="ECO:0000256" key="5">
    <source>
        <dbReference type="ARBA" id="ARBA00022679"/>
    </source>
</evidence>
<keyword evidence="7 11" id="KW-0547">Nucleotide-binding</keyword>
<proteinExistence type="inferred from homology"/>
<gene>
    <name evidence="13" type="ORF">M0812_13110</name>
</gene>
<evidence type="ECO:0000256" key="10">
    <source>
        <dbReference type="PIRSR" id="PIRSR601805-1"/>
    </source>
</evidence>
<evidence type="ECO:0000256" key="1">
    <source>
        <dbReference type="ARBA" id="ARBA00001946"/>
    </source>
</evidence>
<dbReference type="Proteomes" id="UP001146793">
    <property type="component" value="Unassembled WGS sequence"/>
</dbReference>
<dbReference type="GO" id="GO:0006144">
    <property type="term" value="P:purine nucleobase metabolic process"/>
    <property type="evidence" value="ECO:0007669"/>
    <property type="project" value="TreeGrafter"/>
</dbReference>
<comment type="function">
    <text evidence="11">ATP dependent phosphorylation of adenosine and other related nucleoside analogs to monophosphate derivatives.</text>
</comment>
<evidence type="ECO:0000313" key="13">
    <source>
        <dbReference type="EMBL" id="KAJ3441105.1"/>
    </source>
</evidence>
<dbReference type="InterPro" id="IPR002173">
    <property type="entry name" value="Carboh/pur_kinase_PfkB_CS"/>
</dbReference>